<dbReference type="InterPro" id="IPR045851">
    <property type="entry name" value="AMP-bd_C_sf"/>
</dbReference>
<dbReference type="SUPFAM" id="SSF51735">
    <property type="entry name" value="NAD(P)-binding Rossmann-fold domains"/>
    <property type="match status" value="1"/>
</dbReference>
<dbReference type="SUPFAM" id="SSF56801">
    <property type="entry name" value="Acetyl-CoA synthetase-like"/>
    <property type="match status" value="1"/>
</dbReference>
<dbReference type="PANTHER" id="PTHR24096:SF149">
    <property type="entry name" value="AMP-BINDING DOMAIN-CONTAINING PROTEIN-RELATED"/>
    <property type="match status" value="1"/>
</dbReference>
<proteinExistence type="inferred from homology"/>
<dbReference type="InterPro" id="IPR036291">
    <property type="entry name" value="NAD(P)-bd_dom_sf"/>
</dbReference>
<dbReference type="Gene3D" id="3.40.50.720">
    <property type="entry name" value="NAD(P)-binding Rossmann-like Domain"/>
    <property type="match status" value="1"/>
</dbReference>
<dbReference type="EMBL" id="JACDXP010000008">
    <property type="protein sequence ID" value="KAF6519623.1"/>
    <property type="molecule type" value="Genomic_DNA"/>
</dbReference>
<evidence type="ECO:0000256" key="5">
    <source>
        <dbReference type="ARBA" id="ARBA00022857"/>
    </source>
</evidence>
<feature type="domain" description="AMP-dependent synthetase/ligase" evidence="6">
    <location>
        <begin position="57"/>
        <end position="269"/>
    </location>
</feature>
<evidence type="ECO:0000256" key="4">
    <source>
        <dbReference type="ARBA" id="ARBA00022598"/>
    </source>
</evidence>
<dbReference type="InterPro" id="IPR042099">
    <property type="entry name" value="ANL_N_sf"/>
</dbReference>
<keyword evidence="2" id="KW-0596">Phosphopantetheine</keyword>
<dbReference type="PROSITE" id="PS00061">
    <property type="entry name" value="ADH_SHORT"/>
    <property type="match status" value="1"/>
</dbReference>
<dbReference type="InterPro" id="IPR020845">
    <property type="entry name" value="AMP-binding_CS"/>
</dbReference>
<dbReference type="InterPro" id="IPR000873">
    <property type="entry name" value="AMP-dep_synth/lig_dom"/>
</dbReference>
<comment type="caution">
    <text evidence="7">The sequence shown here is derived from an EMBL/GenBank/DDBJ whole genome shotgun (WGS) entry which is preliminary data.</text>
</comment>
<sequence length="675" mass="73674">MASAAAKEVGIPSERILLMDGDLEGYTSIQQLSVIGRNYGLDRQVPYYSIPAGQTNDVCGYLNFSSGTTGLPKAVMLSHKNIIAQCLQLADVAGPEKKRFLACLPLFHISGLVRFLHWPIASNDECVMLPQFTMKNVLEAIVKYRITDLTLVPAILIRLINDPIVDKYDLTSVKVIACGAAPVGTEVIQRLHDKMPWTGFRQSYGMTESCCCLSTHPPEFYDYKYGNNAGKLLASTVVKIVDVDTGKELGPNETGEILAKGPQIAMGYLNNAKETAETFGADGFLRTGDIGNIDSQGFIHIIDRIKEMIKVKGQQVAPADLEQVLLGHPYVADCAILGIPDAYSSEMPKAFIVLKSHVTPNVVVGHELMQYVKERRVRYKWVKEVEFVSEIPKGPSGGASGIAKFLAATLVSKGMKVVIADRNLEGAEEACEEFNKGALVAWAVQADVGDWESQKQAFEVAVEKLGRVDYVFPIAGITERPWNAKQPSGSGFVKPNLSVLDVNATGALYTCSLAIQQFRTQEPGKYGFRGKIVVVSSACGFYCIPSLPIYTAAKHAMVGFVRTHGKLLPEEAITLNAICPTIVKTGISTGDFYDKADAKGLLITVESLVKAFETLLRDCETSGEAIEILPGDDGSKIKERPEYSNEKCKVSCEMVEERTYNAFKALELKANEPRS</sequence>
<dbReference type="Gene3D" id="3.40.50.12780">
    <property type="entry name" value="N-terminal domain of ligase-like"/>
    <property type="match status" value="1"/>
</dbReference>
<comment type="similarity">
    <text evidence="1">Belongs to the ATP-dependent AMP-binding enzyme family.</text>
</comment>
<dbReference type="Pfam" id="PF00106">
    <property type="entry name" value="adh_short"/>
    <property type="match status" value="1"/>
</dbReference>
<dbReference type="AlphaFoldDB" id="A0A8H6GK68"/>
<dbReference type="Pfam" id="PF00501">
    <property type="entry name" value="AMP-binding"/>
    <property type="match status" value="1"/>
</dbReference>
<reference evidence="7 8" key="1">
    <citation type="journal article" date="2020" name="bioRxiv">
        <title>A chromosome-scale genome assembly for the Fusarium oxysporum strain Fo5176 to establish a model Arabidopsis-fungal pathosystem.</title>
        <authorList>
            <person name="Fokkens L."/>
            <person name="Guo L."/>
            <person name="Dora S."/>
            <person name="Wang B."/>
            <person name="Ye K."/>
            <person name="Sanchez-Rodriguez C."/>
            <person name="Croll D."/>
        </authorList>
    </citation>
    <scope>NUCLEOTIDE SEQUENCE [LARGE SCALE GENOMIC DNA]</scope>
    <source>
        <strain evidence="7 8">Fo5176</strain>
    </source>
</reference>
<dbReference type="InterPro" id="IPR002347">
    <property type="entry name" value="SDR_fam"/>
</dbReference>
<dbReference type="Gene3D" id="3.30.300.30">
    <property type="match status" value="1"/>
</dbReference>
<evidence type="ECO:0000256" key="1">
    <source>
        <dbReference type="ARBA" id="ARBA00006432"/>
    </source>
</evidence>
<keyword evidence="3" id="KW-0597">Phosphoprotein</keyword>
<name>A0A8H6GK68_FUSOX</name>
<evidence type="ECO:0000256" key="2">
    <source>
        <dbReference type="ARBA" id="ARBA00022450"/>
    </source>
</evidence>
<protein>
    <recommendedName>
        <fullName evidence="6">AMP-dependent synthetase/ligase domain-containing protein</fullName>
    </recommendedName>
</protein>
<dbReference type="PRINTS" id="PR00081">
    <property type="entry name" value="GDHRDH"/>
</dbReference>
<dbReference type="GO" id="GO:0016405">
    <property type="term" value="F:CoA-ligase activity"/>
    <property type="evidence" value="ECO:0007669"/>
    <property type="project" value="TreeGrafter"/>
</dbReference>
<evidence type="ECO:0000256" key="3">
    <source>
        <dbReference type="ARBA" id="ARBA00022553"/>
    </source>
</evidence>
<dbReference type="PROSITE" id="PS00455">
    <property type="entry name" value="AMP_BINDING"/>
    <property type="match status" value="1"/>
</dbReference>
<evidence type="ECO:0000259" key="6">
    <source>
        <dbReference type="Pfam" id="PF00501"/>
    </source>
</evidence>
<evidence type="ECO:0000313" key="7">
    <source>
        <dbReference type="EMBL" id="KAF6519623.1"/>
    </source>
</evidence>
<dbReference type="InterPro" id="IPR020904">
    <property type="entry name" value="Sc_DH/Rdtase_CS"/>
</dbReference>
<accession>A0A8H6GK68</accession>
<dbReference type="PANTHER" id="PTHR24096">
    <property type="entry name" value="LONG-CHAIN-FATTY-ACID--COA LIGASE"/>
    <property type="match status" value="1"/>
</dbReference>
<keyword evidence="4" id="KW-0436">Ligase</keyword>
<dbReference type="Proteomes" id="UP000593570">
    <property type="component" value="Unassembled WGS sequence"/>
</dbReference>
<organism evidence="7 8">
    <name type="scientific">Fusarium oxysporum f. sp. conglutinans</name>
    <dbReference type="NCBI Taxonomy" id="100902"/>
    <lineage>
        <taxon>Eukaryota</taxon>
        <taxon>Fungi</taxon>
        <taxon>Dikarya</taxon>
        <taxon>Ascomycota</taxon>
        <taxon>Pezizomycotina</taxon>
        <taxon>Sordariomycetes</taxon>
        <taxon>Hypocreomycetidae</taxon>
        <taxon>Hypocreales</taxon>
        <taxon>Nectriaceae</taxon>
        <taxon>Fusarium</taxon>
        <taxon>Fusarium oxysporum species complex</taxon>
    </lineage>
</organism>
<evidence type="ECO:0000313" key="8">
    <source>
        <dbReference type="Proteomes" id="UP000593570"/>
    </source>
</evidence>
<gene>
    <name evidence="7" type="ORF">HZS61_016040</name>
</gene>
<keyword evidence="5" id="KW-0521">NADP</keyword>